<evidence type="ECO:0000313" key="1">
    <source>
        <dbReference type="Ensembl" id="ENSLLEP00000030825.1"/>
    </source>
</evidence>
<protein>
    <submittedName>
        <fullName evidence="1">Uncharacterized protein</fullName>
    </submittedName>
</protein>
<evidence type="ECO:0000313" key="2">
    <source>
        <dbReference type="Proteomes" id="UP000694569"/>
    </source>
</evidence>
<reference evidence="1" key="1">
    <citation type="submission" date="2025-08" db="UniProtKB">
        <authorList>
            <consortium name="Ensembl"/>
        </authorList>
    </citation>
    <scope>IDENTIFICATION</scope>
</reference>
<keyword evidence="2" id="KW-1185">Reference proteome</keyword>
<dbReference type="Ensembl" id="ENSLLET00000032009.1">
    <property type="protein sequence ID" value="ENSLLEP00000030825.1"/>
    <property type="gene ID" value="ENSLLEG00000019506.1"/>
</dbReference>
<name>A0A8C5Q243_9ANUR</name>
<organism evidence="1 2">
    <name type="scientific">Leptobrachium leishanense</name>
    <name type="common">Leishan spiny toad</name>
    <dbReference type="NCBI Taxonomy" id="445787"/>
    <lineage>
        <taxon>Eukaryota</taxon>
        <taxon>Metazoa</taxon>
        <taxon>Chordata</taxon>
        <taxon>Craniata</taxon>
        <taxon>Vertebrata</taxon>
        <taxon>Euteleostomi</taxon>
        <taxon>Amphibia</taxon>
        <taxon>Batrachia</taxon>
        <taxon>Anura</taxon>
        <taxon>Pelobatoidea</taxon>
        <taxon>Megophryidae</taxon>
        <taxon>Leptobrachium</taxon>
    </lineage>
</organism>
<dbReference type="Proteomes" id="UP000694569">
    <property type="component" value="Unplaced"/>
</dbReference>
<dbReference type="AlphaFoldDB" id="A0A8C5Q243"/>
<reference evidence="1" key="2">
    <citation type="submission" date="2025-09" db="UniProtKB">
        <authorList>
            <consortium name="Ensembl"/>
        </authorList>
    </citation>
    <scope>IDENTIFICATION</scope>
</reference>
<proteinExistence type="predicted"/>
<sequence>STYSHRSYRMLSLCAPRKVEAMLRLFREHRTAEECQFRALLFGVSFVRFIQANPIDFNVKNIPVLNQYVINRLSFYSAVKSDP</sequence>
<accession>A0A8C5Q243</accession>